<feature type="transmembrane region" description="Helical" evidence="6">
    <location>
        <begin position="510"/>
        <end position="531"/>
    </location>
</feature>
<dbReference type="Proteomes" id="UP000316313">
    <property type="component" value="Chromosome"/>
</dbReference>
<dbReference type="InterPro" id="IPR003834">
    <property type="entry name" value="Cyt_c_assmbl_TM_dom"/>
</dbReference>
<accession>A0A4Y6UNN5</accession>
<keyword evidence="5 6" id="KW-0472">Membrane</keyword>
<feature type="transmembrane region" description="Helical" evidence="6">
    <location>
        <begin position="486"/>
        <end position="504"/>
    </location>
</feature>
<evidence type="ECO:0000313" key="10">
    <source>
        <dbReference type="Proteomes" id="UP000316313"/>
    </source>
</evidence>
<keyword evidence="3" id="KW-0201">Cytochrome c-type biogenesis</keyword>
<dbReference type="GO" id="GO:0015035">
    <property type="term" value="F:protein-disulfide reductase activity"/>
    <property type="evidence" value="ECO:0007669"/>
    <property type="project" value="TreeGrafter"/>
</dbReference>
<dbReference type="GO" id="GO:0017004">
    <property type="term" value="P:cytochrome complex assembly"/>
    <property type="evidence" value="ECO:0007669"/>
    <property type="project" value="UniProtKB-KW"/>
</dbReference>
<dbReference type="KEGG" id="ssam:E3D00_03970"/>
<dbReference type="InterPro" id="IPR028250">
    <property type="entry name" value="DsbDN"/>
</dbReference>
<dbReference type="GO" id="GO:0016020">
    <property type="term" value="C:membrane"/>
    <property type="evidence" value="ECO:0007669"/>
    <property type="project" value="UniProtKB-SubCell"/>
</dbReference>
<gene>
    <name evidence="9" type="ORF">E3D00_03970</name>
</gene>
<feature type="transmembrane region" description="Helical" evidence="6">
    <location>
        <begin position="287"/>
        <end position="312"/>
    </location>
</feature>
<organism evidence="9 10">
    <name type="scientific">Swingsia samuiensis</name>
    <dbReference type="NCBI Taxonomy" id="1293412"/>
    <lineage>
        <taxon>Bacteria</taxon>
        <taxon>Pseudomonadati</taxon>
        <taxon>Pseudomonadota</taxon>
        <taxon>Alphaproteobacteria</taxon>
        <taxon>Acetobacterales</taxon>
        <taxon>Acetobacteraceae</taxon>
        <taxon>Swingsia</taxon>
    </lineage>
</organism>
<keyword evidence="2 6" id="KW-0812">Transmembrane</keyword>
<evidence type="ECO:0000259" key="8">
    <source>
        <dbReference type="Pfam" id="PF11412"/>
    </source>
</evidence>
<feature type="transmembrane region" description="Helical" evidence="6">
    <location>
        <begin position="442"/>
        <end position="465"/>
    </location>
</feature>
<proteinExistence type="predicted"/>
<name>A0A4Y6UNN5_9PROT</name>
<sequence length="691" mass="75138">MVFGWNENQQASAAESAVVESTHDKASLVTDYDTVGANQSLKVGLRLQLKPGWHTYWINPGDAGDAPTLDIAAQGATIEKSSNIIWPTPDRLSDSGLMSYVYMNDVLLPKNLTLQGAGLVTLKAHAEWLVCAQVCIPEHADFILELPRARGTPKLGRQEVLFNDADKRTPRFSPFQALITSDGVLNILGNGLSSKNVADAWFMPESGGIIEQNAPQKFSVKEKSLSLHLRLLKESKLPKSLKGVLVLKDPANVEAAFYIEVENKELYQSNILEKQDTVSKQVSSKEWFHIFLFAFIGGLILNLMPCVFPVLAMKAFSLVNLGSKGRDEQLKSALYYTLGVVGSFVILGILMIGLRLVGSAAGWGFQFQSAGFVVSICWLLFVMALNLLGVFEITSGALGRVNPQATGRLGDLITGSLAVVVATPCTAPFMGVAIAGALSGPILVGMLVFIFMGFGLATPYIAIASSPNIARLMPKPGPWMGILRQALSFPLLATCVWLLWVAVMEAGGNVLIVAAGGLVLLGLAAWLYGVAQQRMMRGGEGSLFVLMCRLIAVGCIVLCCVGLVKGVMAMEPLEQHVIKNEGNIQSFSPSKLADLRAQGVPVLVDMTASWCITCMVNEQVVLDTPRIQQFLSDHHVVYMKGDWTNQDKNISEFLKKYNRSGVPLYVYYPPYKKEVVLPQILTSSIIQNYIH</sequence>
<comment type="subcellular location">
    <subcellularLocation>
        <location evidence="1">Membrane</location>
        <topology evidence="1">Multi-pass membrane protein</topology>
    </subcellularLocation>
</comment>
<feature type="transmembrane region" description="Helical" evidence="6">
    <location>
        <begin position="412"/>
        <end position="436"/>
    </location>
</feature>
<dbReference type="PANTHER" id="PTHR32234:SF3">
    <property type="entry name" value="SUPPRESSION OF COPPER SENSITIVITY PROTEIN"/>
    <property type="match status" value="1"/>
</dbReference>
<feature type="domain" description="Cytochrome C biogenesis protein transmembrane" evidence="7">
    <location>
        <begin position="291"/>
        <end position="499"/>
    </location>
</feature>
<dbReference type="OrthoDB" id="9811036at2"/>
<feature type="transmembrane region" description="Helical" evidence="6">
    <location>
        <begin position="333"/>
        <end position="357"/>
    </location>
</feature>
<dbReference type="Pfam" id="PF13899">
    <property type="entry name" value="Thioredoxin_7"/>
    <property type="match status" value="1"/>
</dbReference>
<evidence type="ECO:0000256" key="2">
    <source>
        <dbReference type="ARBA" id="ARBA00022692"/>
    </source>
</evidence>
<dbReference type="GO" id="GO:0045454">
    <property type="term" value="P:cell redox homeostasis"/>
    <property type="evidence" value="ECO:0007669"/>
    <property type="project" value="TreeGrafter"/>
</dbReference>
<evidence type="ECO:0000256" key="6">
    <source>
        <dbReference type="SAM" id="Phobius"/>
    </source>
</evidence>
<dbReference type="SUPFAM" id="SSF52833">
    <property type="entry name" value="Thioredoxin-like"/>
    <property type="match status" value="1"/>
</dbReference>
<evidence type="ECO:0000256" key="3">
    <source>
        <dbReference type="ARBA" id="ARBA00022748"/>
    </source>
</evidence>
<dbReference type="InterPro" id="IPR036249">
    <property type="entry name" value="Thioredoxin-like_sf"/>
</dbReference>
<dbReference type="PANTHER" id="PTHR32234">
    <property type="entry name" value="THIOL:DISULFIDE INTERCHANGE PROTEIN DSBD"/>
    <property type="match status" value="1"/>
</dbReference>
<evidence type="ECO:0000259" key="7">
    <source>
        <dbReference type="Pfam" id="PF02683"/>
    </source>
</evidence>
<dbReference type="CDD" id="cd02953">
    <property type="entry name" value="DsbDgamma"/>
    <property type="match status" value="1"/>
</dbReference>
<feature type="domain" description="Thiol:disulfide interchange protein DsbD N-terminal" evidence="8">
    <location>
        <begin position="35"/>
        <end position="144"/>
    </location>
</feature>
<dbReference type="Pfam" id="PF11412">
    <property type="entry name" value="DsbD_N"/>
    <property type="match status" value="1"/>
</dbReference>
<evidence type="ECO:0000256" key="4">
    <source>
        <dbReference type="ARBA" id="ARBA00022989"/>
    </source>
</evidence>
<dbReference type="Pfam" id="PF02683">
    <property type="entry name" value="DsbD_TM"/>
    <property type="match status" value="1"/>
</dbReference>
<keyword evidence="4 6" id="KW-1133">Transmembrane helix</keyword>
<feature type="transmembrane region" description="Helical" evidence="6">
    <location>
        <begin position="369"/>
        <end position="391"/>
    </location>
</feature>
<dbReference type="InterPro" id="IPR035671">
    <property type="entry name" value="DsbD_gamma"/>
</dbReference>
<reference evidence="9 10" key="1">
    <citation type="submission" date="2019-03" db="EMBL/GenBank/DDBJ databases">
        <title>The complete genome sequence of Swingsia samuiensis NBRC107927(T).</title>
        <authorList>
            <person name="Chua K.-O."/>
            <person name="Chan K.-G."/>
            <person name="See-Too W.-S."/>
        </authorList>
    </citation>
    <scope>NUCLEOTIDE SEQUENCE [LARGE SCALE GENOMIC DNA]</scope>
    <source>
        <strain evidence="9 10">AH83</strain>
    </source>
</reference>
<feature type="transmembrane region" description="Helical" evidence="6">
    <location>
        <begin position="543"/>
        <end position="564"/>
    </location>
</feature>
<protein>
    <submittedName>
        <fullName evidence="9">Cytochrome C biogenesis protein</fullName>
    </submittedName>
</protein>
<dbReference type="EMBL" id="CP038141">
    <property type="protein sequence ID" value="QDH17981.1"/>
    <property type="molecule type" value="Genomic_DNA"/>
</dbReference>
<dbReference type="Gene3D" id="3.40.30.10">
    <property type="entry name" value="Glutaredoxin"/>
    <property type="match status" value="1"/>
</dbReference>
<evidence type="ECO:0000313" key="9">
    <source>
        <dbReference type="EMBL" id="QDH17981.1"/>
    </source>
</evidence>
<evidence type="ECO:0000256" key="5">
    <source>
        <dbReference type="ARBA" id="ARBA00023136"/>
    </source>
</evidence>
<evidence type="ECO:0000256" key="1">
    <source>
        <dbReference type="ARBA" id="ARBA00004141"/>
    </source>
</evidence>
<dbReference type="AlphaFoldDB" id="A0A4Y6UNN5"/>
<keyword evidence="10" id="KW-1185">Reference proteome</keyword>